<evidence type="ECO:0000313" key="3">
    <source>
        <dbReference type="EMBL" id="PRC94322.1"/>
    </source>
</evidence>
<keyword evidence="4" id="KW-1185">Reference proteome</keyword>
<evidence type="ECO:0000313" key="4">
    <source>
        <dbReference type="Proteomes" id="UP000237839"/>
    </source>
</evidence>
<evidence type="ECO:0000259" key="2">
    <source>
        <dbReference type="PROSITE" id="PS50914"/>
    </source>
</evidence>
<feature type="chain" id="PRO_5015430302" evidence="1">
    <location>
        <begin position="26"/>
        <end position="108"/>
    </location>
</feature>
<dbReference type="EMBL" id="PUGF01000003">
    <property type="protein sequence ID" value="PRC94322.1"/>
    <property type="molecule type" value="Genomic_DNA"/>
</dbReference>
<dbReference type="RefSeq" id="WP_207769627.1">
    <property type="nucleotide sequence ID" value="NZ_PUGF01000003.1"/>
</dbReference>
<dbReference type="Proteomes" id="UP000237839">
    <property type="component" value="Unassembled WGS sequence"/>
</dbReference>
<organism evidence="3 4">
    <name type="scientific">Solimicrobium silvestre</name>
    <dbReference type="NCBI Taxonomy" id="2099400"/>
    <lineage>
        <taxon>Bacteria</taxon>
        <taxon>Pseudomonadati</taxon>
        <taxon>Pseudomonadota</taxon>
        <taxon>Betaproteobacteria</taxon>
        <taxon>Burkholderiales</taxon>
        <taxon>Oxalobacteraceae</taxon>
        <taxon>Solimicrobium</taxon>
    </lineage>
</organism>
<protein>
    <submittedName>
        <fullName evidence="3">BON domain</fullName>
    </submittedName>
</protein>
<reference evidence="3 4" key="1">
    <citation type="submission" date="2018-02" db="EMBL/GenBank/DDBJ databases">
        <title>Solimicrobium silvestre gen. nov., sp. nov., isolated from alpine forest soil.</title>
        <authorList>
            <person name="Margesin R."/>
            <person name="Albuquerque L."/>
            <person name="Zhang D.-C."/>
            <person name="Froufe H.J.C."/>
            <person name="Severino R."/>
            <person name="Roxo I."/>
            <person name="Egas C."/>
            <person name="Da Costa M.S."/>
        </authorList>
    </citation>
    <scope>NUCLEOTIDE SEQUENCE [LARGE SCALE GENOMIC DNA]</scope>
    <source>
        <strain evidence="3 4">S20-91</strain>
    </source>
</reference>
<evidence type="ECO:0000256" key="1">
    <source>
        <dbReference type="SAM" id="SignalP"/>
    </source>
</evidence>
<dbReference type="Gene3D" id="3.30.1340.30">
    <property type="match status" value="1"/>
</dbReference>
<dbReference type="AlphaFoldDB" id="A0A2S9H2W2"/>
<gene>
    <name evidence="3" type="ORF">S2091_0943</name>
</gene>
<dbReference type="PROSITE" id="PS50914">
    <property type="entry name" value="BON"/>
    <property type="match status" value="1"/>
</dbReference>
<feature type="signal peptide" evidence="1">
    <location>
        <begin position="1"/>
        <end position="25"/>
    </location>
</feature>
<accession>A0A2S9H2W2</accession>
<keyword evidence="1" id="KW-0732">Signal</keyword>
<name>A0A2S9H2W2_9BURK</name>
<proteinExistence type="predicted"/>
<dbReference type="Pfam" id="PF04972">
    <property type="entry name" value="BON"/>
    <property type="match status" value="1"/>
</dbReference>
<dbReference type="InterPro" id="IPR007055">
    <property type="entry name" value="BON_dom"/>
</dbReference>
<sequence length="108" mass="11473">MMKLKFGTTYLLVGCLLAPMAGAYADNVDNDHPMNLVKDSAITAAIKTKLAAEHLPSLKDIKVDTDDKGVVWLSGSTDTQTSINKAGSIARNTDGVIAVKNQIIVKSN</sequence>
<comment type="caution">
    <text evidence="3">The sequence shown here is derived from an EMBL/GenBank/DDBJ whole genome shotgun (WGS) entry which is preliminary data.</text>
</comment>
<feature type="domain" description="BON" evidence="2">
    <location>
        <begin position="38"/>
        <end position="107"/>
    </location>
</feature>